<feature type="transmembrane region" description="Helical" evidence="5">
    <location>
        <begin position="155"/>
        <end position="184"/>
    </location>
</feature>
<keyword evidence="3 5" id="KW-1133">Transmembrane helix</keyword>
<feature type="transmembrane region" description="Helical" evidence="5">
    <location>
        <begin position="111"/>
        <end position="135"/>
    </location>
</feature>
<comment type="subcellular location">
    <subcellularLocation>
        <location evidence="1">Membrane</location>
        <topology evidence="1">Multi-pass membrane protein</topology>
    </subcellularLocation>
</comment>
<dbReference type="Proteomes" id="UP000018467">
    <property type="component" value="Unassembled WGS sequence"/>
</dbReference>
<dbReference type="InParanoid" id="A0A3B1IIR8"/>
<proteinExistence type="predicted"/>
<dbReference type="GeneTree" id="ENSGT00390000011615"/>
<evidence type="ECO:0000313" key="7">
    <source>
        <dbReference type="Proteomes" id="UP000018467"/>
    </source>
</evidence>
<dbReference type="FunCoup" id="A0A3B1IIR8">
    <property type="interactions" value="1"/>
</dbReference>
<dbReference type="Gene3D" id="1.20.140.150">
    <property type="match status" value="1"/>
</dbReference>
<evidence type="ECO:0000256" key="4">
    <source>
        <dbReference type="ARBA" id="ARBA00023136"/>
    </source>
</evidence>
<organism evidence="6 7">
    <name type="scientific">Astyanax mexicanus</name>
    <name type="common">Blind cave fish</name>
    <name type="synonym">Astyanax fasciatus mexicanus</name>
    <dbReference type="NCBI Taxonomy" id="7994"/>
    <lineage>
        <taxon>Eukaryota</taxon>
        <taxon>Metazoa</taxon>
        <taxon>Chordata</taxon>
        <taxon>Craniata</taxon>
        <taxon>Vertebrata</taxon>
        <taxon>Euteleostomi</taxon>
        <taxon>Actinopterygii</taxon>
        <taxon>Neopterygii</taxon>
        <taxon>Teleostei</taxon>
        <taxon>Ostariophysi</taxon>
        <taxon>Characiformes</taxon>
        <taxon>Characoidei</taxon>
        <taxon>Acestrorhamphidae</taxon>
        <taxon>Acestrorhamphinae</taxon>
        <taxon>Astyanax</taxon>
    </lineage>
</organism>
<reference evidence="7" key="2">
    <citation type="journal article" date="2014" name="Nat. Commun.">
        <title>The cavefish genome reveals candidate genes for eye loss.</title>
        <authorList>
            <person name="McGaugh S.E."/>
            <person name="Gross J.B."/>
            <person name="Aken B."/>
            <person name="Blin M."/>
            <person name="Borowsky R."/>
            <person name="Chalopin D."/>
            <person name="Hinaux H."/>
            <person name="Jeffery W.R."/>
            <person name="Keene A."/>
            <person name="Ma L."/>
            <person name="Minx P."/>
            <person name="Murphy D."/>
            <person name="O'Quin K.E."/>
            <person name="Retaux S."/>
            <person name="Rohner N."/>
            <person name="Searle S.M."/>
            <person name="Stahl B.A."/>
            <person name="Tabin C."/>
            <person name="Volff J.N."/>
            <person name="Yoshizawa M."/>
            <person name="Warren W.C."/>
        </authorList>
    </citation>
    <scope>NUCLEOTIDE SEQUENCE [LARGE SCALE GENOMIC DNA]</scope>
    <source>
        <strain evidence="7">female</strain>
    </source>
</reference>
<feature type="transmembrane region" description="Helical" evidence="5">
    <location>
        <begin position="82"/>
        <end position="104"/>
    </location>
</feature>
<dbReference type="Bgee" id="ENSAMXG00000039769">
    <property type="expression patterns" value="Expressed in brain and 1 other cell type or tissue"/>
</dbReference>
<keyword evidence="7" id="KW-1185">Reference proteome</keyword>
<evidence type="ECO:0000256" key="1">
    <source>
        <dbReference type="ARBA" id="ARBA00004141"/>
    </source>
</evidence>
<dbReference type="PANTHER" id="PTHR20516">
    <property type="entry name" value="TRANSMEMBRANE PROTEIN 114/235 FAMILY MEMBER"/>
    <property type="match status" value="1"/>
</dbReference>
<dbReference type="Ensembl" id="ENSAMXT00000043517.1">
    <property type="protein sequence ID" value="ENSAMXP00000029878.1"/>
    <property type="gene ID" value="ENSAMXG00000039769.1"/>
</dbReference>
<name>A0A3B1IIR8_ASTMX</name>
<dbReference type="GO" id="GO:0016324">
    <property type="term" value="C:apical plasma membrane"/>
    <property type="evidence" value="ECO:0007669"/>
    <property type="project" value="TreeGrafter"/>
</dbReference>
<dbReference type="Pfam" id="PF13903">
    <property type="entry name" value="Claudin_2"/>
    <property type="match status" value="1"/>
</dbReference>
<reference evidence="6" key="4">
    <citation type="submission" date="2025-09" db="UniProtKB">
        <authorList>
            <consortium name="Ensembl"/>
        </authorList>
    </citation>
    <scope>IDENTIFICATION</scope>
</reference>
<keyword evidence="4 5" id="KW-0472">Membrane</keyword>
<dbReference type="InterPro" id="IPR039951">
    <property type="entry name" value="TMEM114/TMEM235"/>
</dbReference>
<evidence type="ECO:0000256" key="2">
    <source>
        <dbReference type="ARBA" id="ARBA00022692"/>
    </source>
</evidence>
<accession>A0A3B1IIR8</accession>
<evidence type="ECO:0000256" key="3">
    <source>
        <dbReference type="ARBA" id="ARBA00022989"/>
    </source>
</evidence>
<evidence type="ECO:0000256" key="5">
    <source>
        <dbReference type="SAM" id="Phobius"/>
    </source>
</evidence>
<dbReference type="PANTHER" id="PTHR20516:SF1">
    <property type="entry name" value="TRANSMEMBRANE PROTEIN 235"/>
    <property type="match status" value="1"/>
</dbReference>
<reference evidence="6" key="3">
    <citation type="submission" date="2025-08" db="UniProtKB">
        <authorList>
            <consortium name="Ensembl"/>
        </authorList>
    </citation>
    <scope>IDENTIFICATION</scope>
</reference>
<sequence>MKVGFGSVVISAGVTGILSFCFLALAIGTEYWYIIEDKRSNHTDNNHLHSGLWGVSDDVQPFSEPPPSLSDSEIHMQNMHNVIAILLPLSLVLLVFGGICGLVSSLARSRALLMGAASYFLLCSLLTLSGVSLYITYSQQALEMTERRMGPEQMALVHTSFGWSMGMAWLSFILEVITGFLLLISARMAQLIQYQETVAPI</sequence>
<dbReference type="AlphaFoldDB" id="A0A3B1IIR8"/>
<reference evidence="7" key="1">
    <citation type="submission" date="2013-03" db="EMBL/GenBank/DDBJ databases">
        <authorList>
            <person name="Jeffery W."/>
            <person name="Warren W."/>
            <person name="Wilson R.K."/>
        </authorList>
    </citation>
    <scope>NUCLEOTIDE SEQUENCE</scope>
    <source>
        <strain evidence="7">female</strain>
    </source>
</reference>
<keyword evidence="2 5" id="KW-0812">Transmembrane</keyword>
<dbReference type="InterPro" id="IPR004031">
    <property type="entry name" value="PMP22/EMP/MP20/Claudin"/>
</dbReference>
<feature type="transmembrane region" description="Helical" evidence="5">
    <location>
        <begin position="12"/>
        <end position="34"/>
    </location>
</feature>
<protein>
    <submittedName>
        <fullName evidence="6">Transmembrane protein 235</fullName>
    </submittedName>
</protein>
<evidence type="ECO:0000313" key="6">
    <source>
        <dbReference type="Ensembl" id="ENSAMXP00000029878.1"/>
    </source>
</evidence>